<evidence type="ECO:0000256" key="4">
    <source>
        <dbReference type="ARBA" id="ARBA00023797"/>
    </source>
</evidence>
<feature type="transmembrane region" description="Helical" evidence="5">
    <location>
        <begin position="14"/>
        <end position="34"/>
    </location>
</feature>
<dbReference type="PANTHER" id="PTHR19384">
    <property type="entry name" value="NITRIC OXIDE SYNTHASE-RELATED"/>
    <property type="match status" value="1"/>
</dbReference>
<dbReference type="SUPFAM" id="SSF52218">
    <property type="entry name" value="Flavoproteins"/>
    <property type="match status" value="1"/>
</dbReference>
<evidence type="ECO:0000259" key="6">
    <source>
        <dbReference type="PROSITE" id="PS50902"/>
    </source>
</evidence>
<dbReference type="Pfam" id="PF00175">
    <property type="entry name" value="NAD_binding_1"/>
    <property type="match status" value="1"/>
</dbReference>
<reference evidence="8 9" key="1">
    <citation type="submission" date="2020-08" db="EMBL/GenBank/DDBJ databases">
        <title>Genomic Encyclopedia of Type Strains, Phase IV (KMG-IV): sequencing the most valuable type-strain genomes for metagenomic binning, comparative biology and taxonomic classification.</title>
        <authorList>
            <person name="Goeker M."/>
        </authorList>
    </citation>
    <scope>NUCLEOTIDE SEQUENCE [LARGE SCALE GENOMIC DNA]</scope>
    <source>
        <strain evidence="8 9">DSM 24163</strain>
    </source>
</reference>
<evidence type="ECO:0000256" key="5">
    <source>
        <dbReference type="SAM" id="Phobius"/>
    </source>
</evidence>
<evidence type="ECO:0000256" key="2">
    <source>
        <dbReference type="ARBA" id="ARBA00022643"/>
    </source>
</evidence>
<dbReference type="GO" id="GO:0050660">
    <property type="term" value="F:flavin adenine dinucleotide binding"/>
    <property type="evidence" value="ECO:0007669"/>
    <property type="project" value="TreeGrafter"/>
</dbReference>
<evidence type="ECO:0000313" key="8">
    <source>
        <dbReference type="EMBL" id="MBB5209131.1"/>
    </source>
</evidence>
<dbReference type="Pfam" id="PF00258">
    <property type="entry name" value="Flavodoxin_1"/>
    <property type="match status" value="1"/>
</dbReference>
<dbReference type="GO" id="GO:0003958">
    <property type="term" value="F:NADPH-hemoprotein reductase activity"/>
    <property type="evidence" value="ECO:0007669"/>
    <property type="project" value="UniProtKB-EC"/>
</dbReference>
<evidence type="ECO:0000259" key="7">
    <source>
        <dbReference type="PROSITE" id="PS51384"/>
    </source>
</evidence>
<dbReference type="PRINTS" id="PR00369">
    <property type="entry name" value="FLAVODOXIN"/>
</dbReference>
<dbReference type="RefSeq" id="WP_221282092.1">
    <property type="nucleotide sequence ID" value="NZ_JACHHP010000005.1"/>
</dbReference>
<proteinExistence type="predicted"/>
<organism evidence="8 9">
    <name type="scientific">Chiayiivirga flava</name>
    <dbReference type="NCBI Taxonomy" id="659595"/>
    <lineage>
        <taxon>Bacteria</taxon>
        <taxon>Pseudomonadati</taxon>
        <taxon>Pseudomonadota</taxon>
        <taxon>Gammaproteobacteria</taxon>
        <taxon>Lysobacterales</taxon>
        <taxon>Lysobacteraceae</taxon>
        <taxon>Chiayiivirga</taxon>
    </lineage>
</organism>
<keyword evidence="8" id="KW-0560">Oxidoreductase</keyword>
<dbReference type="GO" id="GO:0010181">
    <property type="term" value="F:FMN binding"/>
    <property type="evidence" value="ECO:0007669"/>
    <property type="project" value="InterPro"/>
</dbReference>
<feature type="domain" description="Flavodoxin-like" evidence="6">
    <location>
        <begin position="84"/>
        <end position="221"/>
    </location>
</feature>
<dbReference type="Proteomes" id="UP000521199">
    <property type="component" value="Unassembled WGS sequence"/>
</dbReference>
<evidence type="ECO:0000256" key="3">
    <source>
        <dbReference type="ARBA" id="ARBA00022982"/>
    </source>
</evidence>
<feature type="transmembrane region" description="Helical" evidence="5">
    <location>
        <begin position="46"/>
        <end position="67"/>
    </location>
</feature>
<dbReference type="InterPro" id="IPR039261">
    <property type="entry name" value="FNR_nucleotide-bd"/>
</dbReference>
<dbReference type="CDD" id="cd06200">
    <property type="entry name" value="SiR_like1"/>
    <property type="match status" value="1"/>
</dbReference>
<dbReference type="PANTHER" id="PTHR19384:SF17">
    <property type="entry name" value="NADPH--CYTOCHROME P450 REDUCTASE"/>
    <property type="match status" value="1"/>
</dbReference>
<comment type="caution">
    <text evidence="8">The sequence shown here is derived from an EMBL/GenBank/DDBJ whole genome shotgun (WGS) entry which is preliminary data.</text>
</comment>
<dbReference type="SUPFAM" id="SSF63380">
    <property type="entry name" value="Riboflavin synthase domain-like"/>
    <property type="match status" value="1"/>
</dbReference>
<evidence type="ECO:0000256" key="1">
    <source>
        <dbReference type="ARBA" id="ARBA00022630"/>
    </source>
</evidence>
<dbReference type="PROSITE" id="PS51384">
    <property type="entry name" value="FAD_FR"/>
    <property type="match status" value="1"/>
</dbReference>
<dbReference type="InterPro" id="IPR008254">
    <property type="entry name" value="Flavodoxin/NO_synth"/>
</dbReference>
<dbReference type="InterPro" id="IPR001433">
    <property type="entry name" value="OxRdtase_FAD/NAD-bd"/>
</dbReference>
<dbReference type="InterPro" id="IPR017938">
    <property type="entry name" value="Riboflavin_synthase-like_b-brl"/>
</dbReference>
<dbReference type="EMBL" id="JACHHP010000005">
    <property type="protein sequence ID" value="MBB5209131.1"/>
    <property type="molecule type" value="Genomic_DNA"/>
</dbReference>
<dbReference type="GO" id="GO:0005829">
    <property type="term" value="C:cytosol"/>
    <property type="evidence" value="ECO:0007669"/>
    <property type="project" value="TreeGrafter"/>
</dbReference>
<keyword evidence="3" id="KW-0249">Electron transport</keyword>
<dbReference type="SUPFAM" id="SSF52343">
    <property type="entry name" value="Ferredoxin reductase-like, C-terminal NADP-linked domain"/>
    <property type="match status" value="1"/>
</dbReference>
<dbReference type="AlphaFoldDB" id="A0A7W8D9M7"/>
<keyword evidence="9" id="KW-1185">Reference proteome</keyword>
<name>A0A7W8D9M7_9GAMM</name>
<gene>
    <name evidence="8" type="ORF">HNQ52_002694</name>
</gene>
<keyword evidence="2" id="KW-0288">FMN</keyword>
<dbReference type="InterPro" id="IPR017927">
    <property type="entry name" value="FAD-bd_FR_type"/>
</dbReference>
<keyword evidence="1" id="KW-0285">Flavoprotein</keyword>
<keyword evidence="5" id="KW-0472">Membrane</keyword>
<feature type="domain" description="FAD-binding FR-type" evidence="7">
    <location>
        <begin position="235"/>
        <end position="403"/>
    </location>
</feature>
<accession>A0A7W8D9M7</accession>
<dbReference type="InterPro" id="IPR001094">
    <property type="entry name" value="Flavdoxin-like"/>
</dbReference>
<dbReference type="InterPro" id="IPR001709">
    <property type="entry name" value="Flavoprot_Pyr_Nucl_cyt_Rdtase"/>
</dbReference>
<keyword evidence="5" id="KW-0812">Transmembrane</keyword>
<dbReference type="EC" id="1.6.2.4" evidence="4"/>
<dbReference type="Gene3D" id="3.40.50.80">
    <property type="entry name" value="Nucleotide-binding domain of ferredoxin-NADP reductase (FNR) module"/>
    <property type="match status" value="1"/>
</dbReference>
<dbReference type="InterPro" id="IPR029039">
    <property type="entry name" value="Flavoprotein-like_sf"/>
</dbReference>
<dbReference type="PRINTS" id="PR00371">
    <property type="entry name" value="FPNCR"/>
</dbReference>
<keyword evidence="3" id="KW-0813">Transport</keyword>
<protein>
    <recommendedName>
        <fullName evidence="4">NADPH--hemoprotein reductase</fullName>
        <ecNumber evidence="4">1.6.2.4</ecNumber>
    </recommendedName>
</protein>
<evidence type="ECO:0000313" key="9">
    <source>
        <dbReference type="Proteomes" id="UP000521199"/>
    </source>
</evidence>
<keyword evidence="5" id="KW-1133">Transmembrane helix</keyword>
<dbReference type="PROSITE" id="PS50902">
    <property type="entry name" value="FLAVODOXIN_LIKE"/>
    <property type="match status" value="1"/>
</dbReference>
<sequence length="542" mass="59433">MSRHPSAQGPSREWLGNAVVLGLLLAMAAALWLWQSTSPQFTDAPARWWLAAATVGVYLLCCAALAVSRRRALRPAGNAADDALPIVFASQTGFAAQLAVQTADTLRIAGVQTRLHALGDLDALQLQGFRRALFIVSTTGEGDAPDSAAGFERRVLSRALPLPDLRYGVLALGDREYAQFCGFGHRLDAWLRHQRALPLFDLVEVDNGDDGALRHWQHHLGHLSGNTDLPDWQTPQYRPWRLQERRELNPGSVGGAVFHVALTPDDPADLCWQAGDIAEIGPRHAPATVERLLDAAGLDGTRVVARDGSSDTLATWLSRSQLPAPADITDQPPHAIVAALVPLPHREYSIASLPADGALHLLIRQLRRPDGTLGLGAGWLTEYADLGARIGVRLRSNPGFHPPPDARPLLLIGNGTGIAGLRALLKARIAAGHRRNWLLFGERQRARDLFYGDELQQWERERWIEHLDLVFSRDQPQRIYVQQRLREHADRVRTWVAQGAAIHVCGSLDGMAGGVDAALRDILGVSTLETLTDSGRYRRDVY</sequence>
<dbReference type="Gene3D" id="3.40.50.360">
    <property type="match status" value="1"/>
</dbReference>